<comment type="caution">
    <text evidence="2">The sequence shown here is derived from an EMBL/GenBank/DDBJ whole genome shotgun (WGS) entry which is preliminary data.</text>
</comment>
<dbReference type="RefSeq" id="WP_109321062.1">
    <property type="nucleotide sequence ID" value="NZ_QFWT01000012.1"/>
</dbReference>
<dbReference type="OrthoDB" id="6399100at2"/>
<gene>
    <name evidence="2" type="ORF">DI392_17895</name>
</gene>
<evidence type="ECO:0000313" key="2">
    <source>
        <dbReference type="EMBL" id="PWI32051.1"/>
    </source>
</evidence>
<keyword evidence="1" id="KW-0732">Signal</keyword>
<name>A0A2U3B5H4_9VIBR</name>
<dbReference type="EMBL" id="QFWT01000012">
    <property type="protein sequence ID" value="PWI32051.1"/>
    <property type="molecule type" value="Genomic_DNA"/>
</dbReference>
<dbReference type="AlphaFoldDB" id="A0A2U3B5H4"/>
<feature type="signal peptide" evidence="1">
    <location>
        <begin position="1"/>
        <end position="18"/>
    </location>
</feature>
<feature type="chain" id="PRO_5015533265" evidence="1">
    <location>
        <begin position="19"/>
        <end position="185"/>
    </location>
</feature>
<dbReference type="Proteomes" id="UP000245362">
    <property type="component" value="Unassembled WGS sequence"/>
</dbReference>
<accession>A0A2U3B5H4</accession>
<evidence type="ECO:0000256" key="1">
    <source>
        <dbReference type="SAM" id="SignalP"/>
    </source>
</evidence>
<protein>
    <submittedName>
        <fullName evidence="2">Uncharacterized protein</fullName>
    </submittedName>
</protein>
<evidence type="ECO:0000313" key="3">
    <source>
        <dbReference type="Proteomes" id="UP000245362"/>
    </source>
</evidence>
<organism evidence="2 3">
    <name type="scientific">Vibrio albus</name>
    <dbReference type="NCBI Taxonomy" id="2200953"/>
    <lineage>
        <taxon>Bacteria</taxon>
        <taxon>Pseudomonadati</taxon>
        <taxon>Pseudomonadota</taxon>
        <taxon>Gammaproteobacteria</taxon>
        <taxon>Vibrionales</taxon>
        <taxon>Vibrionaceae</taxon>
        <taxon>Vibrio</taxon>
    </lineage>
</organism>
<sequence length="185" mass="21248">MRKIITFLLVVFSCNALALGGYESLSDTQKKVIGKVTDQLGIKDTDNAVKKKIFDSIEFAFNSDWNSYWLGLNELSASKYKDEQEKGFVELSFSTSKEGTLFFTFIYKPEVNQIILSKKQVRYSSKSVVLGTFEERKADKEHYKIIYEKDNYALLQTKGKVDYEYYHVGTDAGLVVYEMQSTIDL</sequence>
<proteinExistence type="predicted"/>
<keyword evidence="3" id="KW-1185">Reference proteome</keyword>
<reference evidence="2 3" key="1">
    <citation type="submission" date="2018-05" db="EMBL/GenBank/DDBJ databases">
        <title>Vibrio limimaris sp. nov., isolated from marine sediment.</title>
        <authorList>
            <person name="Li C.-M."/>
        </authorList>
    </citation>
    <scope>NUCLEOTIDE SEQUENCE [LARGE SCALE GENOMIC DNA]</scope>
    <source>
        <strain evidence="2 3">E4404</strain>
    </source>
</reference>